<dbReference type="EMBL" id="JAMXIB010000005">
    <property type="protein sequence ID" value="MCO5724852.1"/>
    <property type="molecule type" value="Genomic_DNA"/>
</dbReference>
<name>A0ABT1AYY7_9FLAO</name>
<keyword evidence="1" id="KW-0732">Signal</keyword>
<dbReference type="InterPro" id="IPR036034">
    <property type="entry name" value="PDZ_sf"/>
</dbReference>
<keyword evidence="4" id="KW-1185">Reference proteome</keyword>
<proteinExistence type="predicted"/>
<protein>
    <submittedName>
        <fullName evidence="3">PDZ domain-containing protein</fullName>
    </submittedName>
</protein>
<dbReference type="InterPro" id="IPR001478">
    <property type="entry name" value="PDZ"/>
</dbReference>
<feature type="signal peptide" evidence="1">
    <location>
        <begin position="1"/>
        <end position="24"/>
    </location>
</feature>
<dbReference type="Pfam" id="PF17820">
    <property type="entry name" value="PDZ_6"/>
    <property type="match status" value="1"/>
</dbReference>
<dbReference type="InterPro" id="IPR021109">
    <property type="entry name" value="Peptidase_aspartic_dom_sf"/>
</dbReference>
<accession>A0ABT1AYY7</accession>
<comment type="caution">
    <text evidence="3">The sequence shown here is derived from an EMBL/GenBank/DDBJ whole genome shotgun (WGS) entry which is preliminary data.</text>
</comment>
<sequence length="448" mass="50730">MRRLQWKKWAVAALWLAGVSPMFSQHYALGSGETSTRKIRFELINNLMVIPLEVNGASLNFILDTGVSKPILFNLADQDSIELKNVSKITIRGLGEGPPMEALRSSGNTFRINRMVNPGQELYVVLDREMNFTPSLGFPVHGIIGYDLFRDFVVEINYNRKFLRFHAPEAYRHKARKGEATFPLEVEQRKAFLSAYVVVEGRQEVPVKLLMDSGSSDALWLFPDPEKGLMVPEKHYEEYLGKGLSGIIYGKRTQIEQVRIGEFVLHDAKAAFPHMESFWQAADLGDRSGSAGGELLKRFNMVVNYPAGELTLSPNAYFDEPFQFNLAGIELEHAGVRYIAQRISDSRGFVRDDTDTFGNVQIMVGNQTKLSLVPEIVVSAIRVGSPAEEVGLREGDVVLAVNGRPVHRYKLQEVLQMINDRKGKRVRLLIERYNRDLMFSFVLRELFE</sequence>
<dbReference type="Proteomes" id="UP001206312">
    <property type="component" value="Unassembled WGS sequence"/>
</dbReference>
<evidence type="ECO:0000259" key="2">
    <source>
        <dbReference type="PROSITE" id="PS50106"/>
    </source>
</evidence>
<feature type="domain" description="PDZ" evidence="2">
    <location>
        <begin position="376"/>
        <end position="420"/>
    </location>
</feature>
<dbReference type="SMART" id="SM00228">
    <property type="entry name" value="PDZ"/>
    <property type="match status" value="1"/>
</dbReference>
<feature type="chain" id="PRO_5047214709" evidence="1">
    <location>
        <begin position="25"/>
        <end position="448"/>
    </location>
</feature>
<evidence type="ECO:0000256" key="1">
    <source>
        <dbReference type="SAM" id="SignalP"/>
    </source>
</evidence>
<reference evidence="3 4" key="1">
    <citation type="submission" date="2022-06" db="EMBL/GenBank/DDBJ databases">
        <authorList>
            <person name="Xuan X."/>
        </authorList>
    </citation>
    <scope>NUCLEOTIDE SEQUENCE [LARGE SCALE GENOMIC DNA]</scope>
    <source>
        <strain evidence="3 4">2V75</strain>
    </source>
</reference>
<dbReference type="Pfam" id="PF13650">
    <property type="entry name" value="Asp_protease_2"/>
    <property type="match status" value="1"/>
</dbReference>
<gene>
    <name evidence="3" type="ORF">NG653_08270</name>
</gene>
<dbReference type="PROSITE" id="PS50106">
    <property type="entry name" value="PDZ"/>
    <property type="match status" value="1"/>
</dbReference>
<evidence type="ECO:0000313" key="3">
    <source>
        <dbReference type="EMBL" id="MCO5724852.1"/>
    </source>
</evidence>
<dbReference type="InterPro" id="IPR041489">
    <property type="entry name" value="PDZ_6"/>
</dbReference>
<evidence type="ECO:0000313" key="4">
    <source>
        <dbReference type="Proteomes" id="UP001206312"/>
    </source>
</evidence>
<dbReference type="RefSeq" id="WP_252741225.1">
    <property type="nucleotide sequence ID" value="NZ_JAMXIB010000005.1"/>
</dbReference>
<dbReference type="Gene3D" id="2.40.70.10">
    <property type="entry name" value="Acid Proteases"/>
    <property type="match status" value="1"/>
</dbReference>
<dbReference type="SUPFAM" id="SSF50156">
    <property type="entry name" value="PDZ domain-like"/>
    <property type="match status" value="1"/>
</dbReference>
<dbReference type="Gene3D" id="2.30.42.10">
    <property type="match status" value="1"/>
</dbReference>
<organism evidence="3 4">
    <name type="scientific">Robiginitalea marina</name>
    <dbReference type="NCBI Taxonomy" id="2954105"/>
    <lineage>
        <taxon>Bacteria</taxon>
        <taxon>Pseudomonadati</taxon>
        <taxon>Bacteroidota</taxon>
        <taxon>Flavobacteriia</taxon>
        <taxon>Flavobacteriales</taxon>
        <taxon>Flavobacteriaceae</taxon>
        <taxon>Robiginitalea</taxon>
    </lineage>
</organism>